<dbReference type="AlphaFoldDB" id="A0A5C5X5L7"/>
<evidence type="ECO:0000313" key="1">
    <source>
        <dbReference type="EMBL" id="TWT57543.1"/>
    </source>
</evidence>
<dbReference type="OrthoDB" id="9771932at2"/>
<evidence type="ECO:0000313" key="2">
    <source>
        <dbReference type="Proteomes" id="UP000317243"/>
    </source>
</evidence>
<dbReference type="EMBL" id="SIHI01000001">
    <property type="protein sequence ID" value="TWT57543.1"/>
    <property type="molecule type" value="Genomic_DNA"/>
</dbReference>
<dbReference type="InterPro" id="IPR006311">
    <property type="entry name" value="TAT_signal"/>
</dbReference>
<dbReference type="NCBIfam" id="TIGR01409">
    <property type="entry name" value="TAT_signal_seq"/>
    <property type="match status" value="1"/>
</dbReference>
<organism evidence="1 2">
    <name type="scientific">Thalassoglobus neptunius</name>
    <dbReference type="NCBI Taxonomy" id="1938619"/>
    <lineage>
        <taxon>Bacteria</taxon>
        <taxon>Pseudomonadati</taxon>
        <taxon>Planctomycetota</taxon>
        <taxon>Planctomycetia</taxon>
        <taxon>Planctomycetales</taxon>
        <taxon>Planctomycetaceae</taxon>
        <taxon>Thalassoglobus</taxon>
    </lineage>
</organism>
<dbReference type="PROSITE" id="PS51318">
    <property type="entry name" value="TAT"/>
    <property type="match status" value="1"/>
</dbReference>
<dbReference type="InterPro" id="IPR019546">
    <property type="entry name" value="TAT_signal_bac_arc"/>
</dbReference>
<name>A0A5C5X5L7_9PLAN</name>
<dbReference type="SUPFAM" id="SSF51556">
    <property type="entry name" value="Metallo-dependent hydrolases"/>
    <property type="match status" value="1"/>
</dbReference>
<accession>A0A5C5X5L7</accession>
<keyword evidence="2" id="KW-1185">Reference proteome</keyword>
<dbReference type="Proteomes" id="UP000317243">
    <property type="component" value="Unassembled WGS sequence"/>
</dbReference>
<gene>
    <name evidence="1" type="ORF">KOR42_09040</name>
</gene>
<protein>
    <submittedName>
        <fullName evidence="1">Amidohydrolase</fullName>
    </submittedName>
</protein>
<keyword evidence="1" id="KW-0378">Hydrolase</keyword>
<proteinExistence type="predicted"/>
<dbReference type="GO" id="GO:0016787">
    <property type="term" value="F:hydrolase activity"/>
    <property type="evidence" value="ECO:0007669"/>
    <property type="project" value="UniProtKB-KW"/>
</dbReference>
<comment type="caution">
    <text evidence="1">The sequence shown here is derived from an EMBL/GenBank/DDBJ whole genome shotgun (WGS) entry which is preliminary data.</text>
</comment>
<dbReference type="InterPro" id="IPR032466">
    <property type="entry name" value="Metal_Hydrolase"/>
</dbReference>
<sequence length="332" mass="36960">MSRNRSLEPQHSRRAFLKELSVTSCALGLASLSLNAAEEPSGSDEPDKLESLVDCHLHINHFDRSIEQTIQHMDQTGTAKAFVLPLETGEGGVLLRSETVLHAYHLYPERIIPFCQTDIRSPDCLERLSAYRQLGCRGIGEQKEHVPLNDKRLEAVIEFCDEHNWPITIHFQDGAGGFNQGLADHLEYYLKKYQTVRIIGHAQTWWANISEDVPDSDKTLYPKGPVVPGGLLDRLLGEYPNLYGDMSAGSGFNALSRDEEFTAGFIERNSKQLLFGSDCPCLDGEGQGFQGTCYSMQLQNFLAGLVSDKSVLNDLFSRNALRALEGHTSSDE</sequence>
<reference evidence="1 2" key="1">
    <citation type="submission" date="2019-02" db="EMBL/GenBank/DDBJ databases">
        <title>Deep-cultivation of Planctomycetes and their phenomic and genomic characterization uncovers novel biology.</title>
        <authorList>
            <person name="Wiegand S."/>
            <person name="Jogler M."/>
            <person name="Boedeker C."/>
            <person name="Pinto D."/>
            <person name="Vollmers J."/>
            <person name="Rivas-Marin E."/>
            <person name="Kohn T."/>
            <person name="Peeters S.H."/>
            <person name="Heuer A."/>
            <person name="Rast P."/>
            <person name="Oberbeckmann S."/>
            <person name="Bunk B."/>
            <person name="Jeske O."/>
            <person name="Meyerdierks A."/>
            <person name="Storesund J.E."/>
            <person name="Kallscheuer N."/>
            <person name="Luecker S."/>
            <person name="Lage O.M."/>
            <person name="Pohl T."/>
            <person name="Merkel B.J."/>
            <person name="Hornburger P."/>
            <person name="Mueller R.-W."/>
            <person name="Bruemmer F."/>
            <person name="Labrenz M."/>
            <person name="Spormann A.M."/>
            <person name="Op Den Camp H."/>
            <person name="Overmann J."/>
            <person name="Amann R."/>
            <person name="Jetten M.S.M."/>
            <person name="Mascher T."/>
            <person name="Medema M.H."/>
            <person name="Devos D.P."/>
            <person name="Kaster A.-K."/>
            <person name="Ovreas L."/>
            <person name="Rohde M."/>
            <person name="Galperin M.Y."/>
            <person name="Jogler C."/>
        </authorList>
    </citation>
    <scope>NUCLEOTIDE SEQUENCE [LARGE SCALE GENOMIC DNA]</scope>
    <source>
        <strain evidence="1 2">KOR42</strain>
    </source>
</reference>
<dbReference type="Gene3D" id="3.20.20.140">
    <property type="entry name" value="Metal-dependent hydrolases"/>
    <property type="match status" value="1"/>
</dbReference>
<dbReference type="RefSeq" id="WP_146509983.1">
    <property type="nucleotide sequence ID" value="NZ_SIHI01000001.1"/>
</dbReference>